<feature type="chain" id="PRO_5017233926" evidence="1">
    <location>
        <begin position="21"/>
        <end position="134"/>
    </location>
</feature>
<dbReference type="Gene3D" id="1.20.1270.180">
    <property type="match status" value="1"/>
</dbReference>
<evidence type="ECO:0000256" key="1">
    <source>
        <dbReference type="SAM" id="SignalP"/>
    </source>
</evidence>
<dbReference type="PANTHER" id="PTHR39176">
    <property type="entry name" value="PERIPLASMIC PROTEIN-RELATED"/>
    <property type="match status" value="1"/>
</dbReference>
<dbReference type="AlphaFoldDB" id="A0A3A9JQZ7"/>
<evidence type="ECO:0000313" key="6">
    <source>
        <dbReference type="Proteomes" id="UP000278036"/>
    </source>
</evidence>
<dbReference type="EMBL" id="RAQU01000107">
    <property type="protein sequence ID" value="RKK03068.1"/>
    <property type="molecule type" value="Genomic_DNA"/>
</dbReference>
<proteinExistence type="predicted"/>
<dbReference type="OrthoDB" id="7340239at2"/>
<sequence length="134" mass="14450">MRALILLAALMLSAAWPAAARECGPDATQMDLNDCAGDGLRKADAALNETYGRIMSRLKPAPSAAQSLREAQRAWLRFRDGECDFVTIGAEGGSIRPMLVAQCRQQLTEQRVAQLRRYLSCQEGDLACPVPGGG</sequence>
<dbReference type="EMBL" id="RFLX01000007">
    <property type="protein sequence ID" value="RMI24804.1"/>
    <property type="molecule type" value="Genomic_DNA"/>
</dbReference>
<dbReference type="InParanoid" id="A0A3A9JQZ7"/>
<reference evidence="3 6" key="1">
    <citation type="submission" date="2018-09" db="EMBL/GenBank/DDBJ databases">
        <title>Roseomonas sp. nov., isolated from feces of Tibetan antelopes in the Qinghai-Tibet plateau, China.</title>
        <authorList>
            <person name="Tian Z."/>
        </authorList>
    </citation>
    <scope>NUCLEOTIDE SEQUENCE [LARGE SCALE GENOMIC DNA]</scope>
    <source>
        <strain evidence="4 5">Z23</strain>
        <strain evidence="3 6">Z24</strain>
    </source>
</reference>
<dbReference type="Proteomes" id="UP000274097">
    <property type="component" value="Unassembled WGS sequence"/>
</dbReference>
<name>A0A3A9JQZ7_9PROT</name>
<dbReference type="Proteomes" id="UP000278036">
    <property type="component" value="Unassembled WGS sequence"/>
</dbReference>
<dbReference type="RefSeq" id="WP_120639384.1">
    <property type="nucleotide sequence ID" value="NZ_RAQU01000107.1"/>
</dbReference>
<evidence type="ECO:0000259" key="2">
    <source>
        <dbReference type="Pfam" id="PF07007"/>
    </source>
</evidence>
<dbReference type="InterPro" id="IPR009739">
    <property type="entry name" value="LprI-like_N"/>
</dbReference>
<dbReference type="Pfam" id="PF07007">
    <property type="entry name" value="LprI"/>
    <property type="match status" value="1"/>
</dbReference>
<keyword evidence="1" id="KW-0732">Signal</keyword>
<evidence type="ECO:0000313" key="3">
    <source>
        <dbReference type="EMBL" id="RKK03068.1"/>
    </source>
</evidence>
<gene>
    <name evidence="3" type="ORF">D6Z83_16520</name>
    <name evidence="4" type="ORF">EBE87_11695</name>
</gene>
<comment type="caution">
    <text evidence="3">The sequence shown here is derived from an EMBL/GenBank/DDBJ whole genome shotgun (WGS) entry which is preliminary data.</text>
</comment>
<dbReference type="PANTHER" id="PTHR39176:SF1">
    <property type="entry name" value="PERIPLASMIC PROTEIN"/>
    <property type="match status" value="1"/>
</dbReference>
<evidence type="ECO:0000313" key="4">
    <source>
        <dbReference type="EMBL" id="RMI24804.1"/>
    </source>
</evidence>
<evidence type="ECO:0000313" key="5">
    <source>
        <dbReference type="Proteomes" id="UP000274097"/>
    </source>
</evidence>
<protein>
    <submittedName>
        <fullName evidence="3">DUF1311 domain-containing protein</fullName>
    </submittedName>
</protein>
<accession>A0A3A9JQZ7</accession>
<organism evidence="3 6">
    <name type="scientific">Teichococcus wenyumeiae</name>
    <dbReference type="NCBI Taxonomy" id="2478470"/>
    <lineage>
        <taxon>Bacteria</taxon>
        <taxon>Pseudomonadati</taxon>
        <taxon>Pseudomonadota</taxon>
        <taxon>Alphaproteobacteria</taxon>
        <taxon>Acetobacterales</taxon>
        <taxon>Roseomonadaceae</taxon>
        <taxon>Roseomonas</taxon>
    </lineage>
</organism>
<keyword evidence="5" id="KW-1185">Reference proteome</keyword>
<feature type="domain" description="Lysozyme inhibitor LprI-like N-terminal" evidence="2">
    <location>
        <begin position="26"/>
        <end position="115"/>
    </location>
</feature>
<feature type="signal peptide" evidence="1">
    <location>
        <begin position="1"/>
        <end position="20"/>
    </location>
</feature>